<comment type="caution">
    <text evidence="2">The sequence shown here is derived from an EMBL/GenBank/DDBJ whole genome shotgun (WGS) entry which is preliminary data.</text>
</comment>
<protein>
    <recommendedName>
        <fullName evidence="5">BEN domain-containing protein</fullName>
    </recommendedName>
</protein>
<evidence type="ECO:0000313" key="4">
    <source>
        <dbReference type="Proteomes" id="UP000663887"/>
    </source>
</evidence>
<feature type="region of interest" description="Disordered" evidence="1">
    <location>
        <begin position="131"/>
        <end position="151"/>
    </location>
</feature>
<proteinExistence type="predicted"/>
<dbReference type="EMBL" id="CAJOBF010007785">
    <property type="protein sequence ID" value="CAF4241292.1"/>
    <property type="molecule type" value="Genomic_DNA"/>
</dbReference>
<dbReference type="Proteomes" id="UP000663887">
    <property type="component" value="Unassembled WGS sequence"/>
</dbReference>
<reference evidence="2" key="1">
    <citation type="submission" date="2021-02" db="EMBL/GenBank/DDBJ databases">
        <authorList>
            <person name="Nowell W R."/>
        </authorList>
    </citation>
    <scope>NUCLEOTIDE SEQUENCE</scope>
</reference>
<feature type="compositionally biased region" description="Low complexity" evidence="1">
    <location>
        <begin position="179"/>
        <end position="190"/>
    </location>
</feature>
<sequence length="482" mass="55174">MTSKRNEYERPYLTQRSFKEKTSYSCIVYIDEPSKYSIVESKRLLHVNEQGYGIIKELGKSYNVHIEQTGTFTLLQSSDCILFDIFRIGTRASMERYGILLEKAMQSQMHEEVPSDCEEWKVKKAQEIRQKKLTTTSKSNPVLSASEEQSLRSTTETLYNIRVEGDASAVNEKSGQTYSSSSSSSSASKSNLKGNQSISCPIIIEDNDRDSSDSDDVKVNDENQLNSSFDDDDFNYNIPSKSQKLTSNSKSACSKRRNLKPITKIPIVKKSRLLINDEDDQDENQNYGFQQVLHHVKELNAIVLQVQKQQSQMSITMERQHKFLNSLCVNQKKIVRSFNKHKIPIVLEDDDEETATHDEESTNALKSYNRSDGQVIDLLKIYGTKQNTIKYALKLIDVVFIDDQEFQNINVKKADEDERIKAIRNVVQHKFGFSVNDMSIIWPPIHDSILSKRRNQRKRLYAKSNKDASNDPLVASNSQSET</sequence>
<dbReference type="EMBL" id="CAJNRG010005582">
    <property type="protein sequence ID" value="CAF2078055.1"/>
    <property type="molecule type" value="Genomic_DNA"/>
</dbReference>
<dbReference type="AlphaFoldDB" id="A0A816RVZ8"/>
<evidence type="ECO:0008006" key="5">
    <source>
        <dbReference type="Google" id="ProtNLM"/>
    </source>
</evidence>
<evidence type="ECO:0000313" key="3">
    <source>
        <dbReference type="EMBL" id="CAF4241292.1"/>
    </source>
</evidence>
<feature type="compositionally biased region" description="Basic and acidic residues" evidence="1">
    <location>
        <begin position="209"/>
        <end position="221"/>
    </location>
</feature>
<evidence type="ECO:0000256" key="1">
    <source>
        <dbReference type="SAM" id="MobiDB-lite"/>
    </source>
</evidence>
<gene>
    <name evidence="3" type="ORF">UXM345_LOCUS30196</name>
    <name evidence="2" type="ORF">XDN619_LOCUS13993</name>
</gene>
<feature type="region of interest" description="Disordered" evidence="1">
    <location>
        <begin position="170"/>
        <end position="255"/>
    </location>
</feature>
<dbReference type="Proteomes" id="UP000663842">
    <property type="component" value="Unassembled WGS sequence"/>
</dbReference>
<evidence type="ECO:0000313" key="2">
    <source>
        <dbReference type="EMBL" id="CAF2078055.1"/>
    </source>
</evidence>
<feature type="region of interest" description="Disordered" evidence="1">
    <location>
        <begin position="461"/>
        <end position="482"/>
    </location>
</feature>
<feature type="compositionally biased region" description="Polar residues" evidence="1">
    <location>
        <begin position="133"/>
        <end position="151"/>
    </location>
</feature>
<feature type="compositionally biased region" description="Polar residues" evidence="1">
    <location>
        <begin position="237"/>
        <end position="252"/>
    </location>
</feature>
<accession>A0A816RVZ8</accession>
<organism evidence="2 4">
    <name type="scientific">Rotaria magnacalcarata</name>
    <dbReference type="NCBI Taxonomy" id="392030"/>
    <lineage>
        <taxon>Eukaryota</taxon>
        <taxon>Metazoa</taxon>
        <taxon>Spiralia</taxon>
        <taxon>Gnathifera</taxon>
        <taxon>Rotifera</taxon>
        <taxon>Eurotatoria</taxon>
        <taxon>Bdelloidea</taxon>
        <taxon>Philodinida</taxon>
        <taxon>Philodinidae</taxon>
        <taxon>Rotaria</taxon>
    </lineage>
</organism>
<name>A0A816RVZ8_9BILA</name>